<evidence type="ECO:0000256" key="3">
    <source>
        <dbReference type="PROSITE-ProRule" id="PRU00221"/>
    </source>
</evidence>
<dbReference type="InterPro" id="IPR015943">
    <property type="entry name" value="WD40/YVTN_repeat-like_dom_sf"/>
</dbReference>
<feature type="domain" description="Novel STAND NTPase 1" evidence="5">
    <location>
        <begin position="240"/>
        <end position="643"/>
    </location>
</feature>
<keyword evidence="2" id="KW-0677">Repeat</keyword>
<evidence type="ECO:0000256" key="4">
    <source>
        <dbReference type="SAM" id="MobiDB-lite"/>
    </source>
</evidence>
<evidence type="ECO:0000256" key="1">
    <source>
        <dbReference type="ARBA" id="ARBA00022574"/>
    </source>
</evidence>
<feature type="repeat" description="WD" evidence="3">
    <location>
        <begin position="1088"/>
        <end position="1129"/>
    </location>
</feature>
<feature type="compositionally biased region" description="Gly residues" evidence="4">
    <location>
        <begin position="1"/>
        <end position="11"/>
    </location>
</feature>
<dbReference type="InterPro" id="IPR049052">
    <property type="entry name" value="nSTAND1"/>
</dbReference>
<dbReference type="InterPro" id="IPR019775">
    <property type="entry name" value="WD40_repeat_CS"/>
</dbReference>
<feature type="repeat" description="WD" evidence="3">
    <location>
        <begin position="1045"/>
        <end position="1086"/>
    </location>
</feature>
<keyword evidence="7" id="KW-1185">Reference proteome</keyword>
<dbReference type="Proteomes" id="UP000630887">
    <property type="component" value="Unassembled WGS sequence"/>
</dbReference>
<protein>
    <recommendedName>
        <fullName evidence="5">Novel STAND NTPase 1 domain-containing protein</fullName>
    </recommendedName>
</protein>
<dbReference type="PROSITE" id="PS50294">
    <property type="entry name" value="WD_REPEATS_REGION"/>
    <property type="match status" value="3"/>
</dbReference>
<dbReference type="SUPFAM" id="SSF50998">
    <property type="entry name" value="Quinoprotein alcohol dehydrogenase-like"/>
    <property type="match status" value="1"/>
</dbReference>
<feature type="repeat" description="WD" evidence="3">
    <location>
        <begin position="1355"/>
        <end position="1386"/>
    </location>
</feature>
<dbReference type="Gene3D" id="2.130.10.10">
    <property type="entry name" value="YVTN repeat-like/Quinoprotein amine dehydrogenase"/>
    <property type="match status" value="4"/>
</dbReference>
<dbReference type="CDD" id="cd00200">
    <property type="entry name" value="WD40"/>
    <property type="match status" value="1"/>
</dbReference>
<dbReference type="SUPFAM" id="SSF52540">
    <property type="entry name" value="P-loop containing nucleoside triphosphate hydrolases"/>
    <property type="match status" value="1"/>
</dbReference>
<dbReference type="Pfam" id="PF13365">
    <property type="entry name" value="Trypsin_2"/>
    <property type="match status" value="1"/>
</dbReference>
<feature type="region of interest" description="Disordered" evidence="4">
    <location>
        <begin position="1123"/>
        <end position="1142"/>
    </location>
</feature>
<dbReference type="InterPro" id="IPR011047">
    <property type="entry name" value="Quinoprotein_ADH-like_sf"/>
</dbReference>
<dbReference type="InterPro" id="IPR027417">
    <property type="entry name" value="P-loop_NTPase"/>
</dbReference>
<evidence type="ECO:0000313" key="6">
    <source>
        <dbReference type="EMBL" id="GIG08951.1"/>
    </source>
</evidence>
<organism evidence="6 7">
    <name type="scientific">Catellatospora coxensis</name>
    <dbReference type="NCBI Taxonomy" id="310354"/>
    <lineage>
        <taxon>Bacteria</taxon>
        <taxon>Bacillati</taxon>
        <taxon>Actinomycetota</taxon>
        <taxon>Actinomycetes</taxon>
        <taxon>Micromonosporales</taxon>
        <taxon>Micromonosporaceae</taxon>
        <taxon>Catellatospora</taxon>
    </lineage>
</organism>
<dbReference type="PROSITE" id="PS50082">
    <property type="entry name" value="WD_REPEATS_2"/>
    <property type="match status" value="4"/>
</dbReference>
<sequence>MVGGAGSGGGADETAQARPKRRDGPVTGASGGGPPDLLRGVVQVLDGHGRTAGTGFLVADGLLVTCAHVIAGPGGAPPGGPVPVRFAHLDDQPRRAWALPEHWRAPDRGDVAFLRLADPAPALARPLPLGTSDGGARHPVKTFGFPANAPGGGHYGYGLAGDPIHGDNGVELLQLSEATEITQGFSGGPVVDERSGLVIGMVDSVAAPDRHGRGRSTAYITPVATLRAAHPGLAVADVCPYPGLRPFTTGDAAWFHGRDRALSAVLDRLRDDRAFLALLGPSGSGKSSLIHAGLRPALARAALPGSDRWGWVVARPGSDPVTQLAQAGLPGVEHGLADAARAWRAARPDHTRLVLVLDQFEELLVATAPQPRQTLLRELADLAEQDPAVTVVITMRDDFYSRLAAQAPDLMPLLQRGLVNIPAVLEPDDLTAIVERPATAVGLTLEPNLAARIVADAAQVTAPGTAGRASVTVLPLLSSALAELWRRCRGPGRLTHHAYAELGGVAGWLDRWCDHAYTEVCHTLPGDRRPLVRQVLLALVRPGDDAANVPPTRQRRTLAQLGALGTATDAHDSAATVVGLLADRRLITTGQDPATGEPVVELAHEALLHEWALLRRWLADDHVFLAWRHDLAADHSRWQASTDRHGRPDADLLLPGSALDAARRWLHDRPTEIDPDLARYITLSNTAQQRRLTRDRRRVTVLSALLALAVLAGTVAAWQWNTARDQTALAQHRARLADSRTLATQALGVVGRQPDLALLLALQGLSATGSRQAWGALGTVMSRPIATSRILYGSDHRIETSAFRPDGKVFVTANQVSLNKGTLRFWDAATGEQTAVLDEPRTESTLVYSPDGKWLASSGMDGTWLRDGTTGRPVGELLRPTNSFFPPLAFSPDSRLLAALSGDPGRVEIIDVATRRATGPAFEPKVGYIERIAFNSDAGEVAFAGPRTVRVYDVGTRRMTDQFKVGVGVTAMEYTRDGLLAVAAEDGLVYLVGPDHTLIGQPLRTTVKPTAITLRPGTNTLVSADAQGAIHQWDLKTRQSISTPLLGHVGRISGLVFSPDGATLASVGNNNQVRFWNLATGQPLGQPLVGHSRTVNSVAFSPDGATLLSGGFDESIRQWDLASRTPHGTPLSAPGEQFDPGEVVTGDPVGDARINPATGNLAAIRLGTQGAVRLWDPRSGRLISDHGPELVLALSPDGRLAAIDRDKTVVIRDVAAGKETVTLPTSASSAVFNHDGTRLTVGRIGAVEVWDLGTGRSIATGRPDEQHRFARVEPLALSRDGRTVVTGDPSNGLGDDGMSVWQIDGDELAEQQLTHRTPVTAAAFSPDGRLLAVGGADYAVQLFETETWQPVADPLALHQDTISSLAFSPDGKLVASGSKDGTIRLWAAPSTWIEHACALAGRNLSQAEWEQYAPPGGRYVRLCPQYPSGFEAPADAPAAAYPGSP</sequence>
<feature type="region of interest" description="Disordered" evidence="4">
    <location>
        <begin position="1"/>
        <end position="37"/>
    </location>
</feature>
<name>A0A8J3PBI1_9ACTN</name>
<feature type="repeat" description="WD" evidence="3">
    <location>
        <begin position="1312"/>
        <end position="1353"/>
    </location>
</feature>
<dbReference type="PROSITE" id="PS00678">
    <property type="entry name" value="WD_REPEATS_1"/>
    <property type="match status" value="1"/>
</dbReference>
<keyword evidence="1 3" id="KW-0853">WD repeat</keyword>
<dbReference type="Pfam" id="PF20703">
    <property type="entry name" value="nSTAND1"/>
    <property type="match status" value="1"/>
</dbReference>
<dbReference type="PANTHER" id="PTHR19879:SF9">
    <property type="entry name" value="TRANSCRIPTION INITIATION FACTOR TFIID SUBUNIT 5"/>
    <property type="match status" value="1"/>
</dbReference>
<dbReference type="InterPro" id="IPR009003">
    <property type="entry name" value="Peptidase_S1_PA"/>
</dbReference>
<dbReference type="Gene3D" id="2.40.10.120">
    <property type="match status" value="1"/>
</dbReference>
<dbReference type="EMBL" id="BONI01000055">
    <property type="protein sequence ID" value="GIG08951.1"/>
    <property type="molecule type" value="Genomic_DNA"/>
</dbReference>
<accession>A0A8J3PBI1</accession>
<dbReference type="InterPro" id="IPR001680">
    <property type="entry name" value="WD40_rpt"/>
</dbReference>
<evidence type="ECO:0000313" key="7">
    <source>
        <dbReference type="Proteomes" id="UP000630887"/>
    </source>
</evidence>
<gene>
    <name evidence="6" type="ORF">Cco03nite_56510</name>
</gene>
<dbReference type="Pfam" id="PF00400">
    <property type="entry name" value="WD40"/>
    <property type="match status" value="5"/>
</dbReference>
<evidence type="ECO:0000259" key="5">
    <source>
        <dbReference type="Pfam" id="PF20703"/>
    </source>
</evidence>
<proteinExistence type="predicted"/>
<dbReference type="SUPFAM" id="SSF50494">
    <property type="entry name" value="Trypsin-like serine proteases"/>
    <property type="match status" value="1"/>
</dbReference>
<dbReference type="PANTHER" id="PTHR19879">
    <property type="entry name" value="TRANSCRIPTION INITIATION FACTOR TFIID"/>
    <property type="match status" value="1"/>
</dbReference>
<comment type="caution">
    <text evidence="6">The sequence shown here is derived from an EMBL/GenBank/DDBJ whole genome shotgun (WGS) entry which is preliminary data.</text>
</comment>
<reference evidence="6 7" key="1">
    <citation type="submission" date="2021-01" db="EMBL/GenBank/DDBJ databases">
        <title>Whole genome shotgun sequence of Catellatospora coxensis NBRC 107359.</title>
        <authorList>
            <person name="Komaki H."/>
            <person name="Tamura T."/>
        </authorList>
    </citation>
    <scope>NUCLEOTIDE SEQUENCE [LARGE SCALE GENOMIC DNA]</scope>
    <source>
        <strain evidence="6 7">NBRC 107359</strain>
    </source>
</reference>
<dbReference type="SUPFAM" id="SSF50960">
    <property type="entry name" value="TolB, C-terminal domain"/>
    <property type="match status" value="1"/>
</dbReference>
<evidence type="ECO:0000256" key="2">
    <source>
        <dbReference type="ARBA" id="ARBA00022737"/>
    </source>
</evidence>
<dbReference type="SMART" id="SM00320">
    <property type="entry name" value="WD40"/>
    <property type="match status" value="10"/>
</dbReference>